<keyword evidence="3" id="KW-1185">Reference proteome</keyword>
<dbReference type="Pfam" id="PF06881">
    <property type="entry name" value="Elongin_A"/>
    <property type="match status" value="1"/>
</dbReference>
<dbReference type="Gene3D" id="6.10.250.3180">
    <property type="match status" value="1"/>
</dbReference>
<reference evidence="2" key="1">
    <citation type="submission" date="2023-04" db="EMBL/GenBank/DDBJ databases">
        <title>Candida boidinii NBRC 10035.</title>
        <authorList>
            <person name="Ichikawa N."/>
            <person name="Sato H."/>
            <person name="Tonouchi N."/>
        </authorList>
    </citation>
    <scope>NUCLEOTIDE SEQUENCE</scope>
    <source>
        <strain evidence="2">NBRC 10035</strain>
    </source>
</reference>
<organism evidence="2 3">
    <name type="scientific">Candida boidinii</name>
    <name type="common">Yeast</name>
    <dbReference type="NCBI Taxonomy" id="5477"/>
    <lineage>
        <taxon>Eukaryota</taxon>
        <taxon>Fungi</taxon>
        <taxon>Dikarya</taxon>
        <taxon>Ascomycota</taxon>
        <taxon>Saccharomycotina</taxon>
        <taxon>Pichiomycetes</taxon>
        <taxon>Pichiales</taxon>
        <taxon>Pichiaceae</taxon>
        <taxon>Ogataea</taxon>
        <taxon>Ogataea/Candida clade</taxon>
    </lineage>
</organism>
<protein>
    <submittedName>
        <fullName evidence="2">Unnamed protein product</fullName>
    </submittedName>
</protein>
<evidence type="ECO:0000256" key="1">
    <source>
        <dbReference type="SAM" id="MobiDB-lite"/>
    </source>
</evidence>
<gene>
    <name evidence="2" type="ORF">Cboi02_000582700</name>
</gene>
<name>A0A9W6T7G3_CANBO</name>
<dbReference type="Proteomes" id="UP001165120">
    <property type="component" value="Unassembled WGS sequence"/>
</dbReference>
<accession>A0A9W6T7G3</accession>
<dbReference type="GO" id="GO:0070449">
    <property type="term" value="C:elongin complex"/>
    <property type="evidence" value="ECO:0007669"/>
    <property type="project" value="InterPro"/>
</dbReference>
<feature type="compositionally biased region" description="Polar residues" evidence="1">
    <location>
        <begin position="244"/>
        <end position="279"/>
    </location>
</feature>
<dbReference type="AlphaFoldDB" id="A0A9W6T7G3"/>
<dbReference type="GO" id="GO:0006368">
    <property type="term" value="P:transcription elongation by RNA polymerase II"/>
    <property type="evidence" value="ECO:0007669"/>
    <property type="project" value="InterPro"/>
</dbReference>
<dbReference type="InterPro" id="IPR051870">
    <property type="entry name" value="Elongin-A_domain"/>
</dbReference>
<dbReference type="InterPro" id="IPR010684">
    <property type="entry name" value="RNA_pol_II_trans_fac_SIII_A"/>
</dbReference>
<feature type="region of interest" description="Disordered" evidence="1">
    <location>
        <begin position="237"/>
        <end position="293"/>
    </location>
</feature>
<comment type="caution">
    <text evidence="2">The sequence shown here is derived from an EMBL/GenBank/DDBJ whole genome shotgun (WGS) entry which is preliminary data.</text>
</comment>
<dbReference type="EMBL" id="BSXN01003087">
    <property type="protein sequence ID" value="GME78446.1"/>
    <property type="molecule type" value="Genomic_DNA"/>
</dbReference>
<proteinExistence type="predicted"/>
<dbReference type="PANTHER" id="PTHR15141">
    <property type="entry name" value="TRANSCRIPTION ELONGATION FACTOR B POLYPEPTIDE 3"/>
    <property type="match status" value="1"/>
</dbReference>
<evidence type="ECO:0000313" key="2">
    <source>
        <dbReference type="EMBL" id="GME78446.1"/>
    </source>
</evidence>
<evidence type="ECO:0000313" key="3">
    <source>
        <dbReference type="Proteomes" id="UP001165120"/>
    </source>
</evidence>
<dbReference type="PANTHER" id="PTHR15141:SF76">
    <property type="entry name" value="TRANSCRIPTION ELONGATION FACTOR B POLYPEPTIDE 3"/>
    <property type="match status" value="1"/>
</dbReference>
<sequence>MVFAEEAKSKKGVLPLTVLAKKQCSKYSHLINDIGTAPYHLVESILKKKSADSLILMEEKSPQIIPYSEPLWQSLLERDFSDRPKTRVNLDGNKSNKFTSKELYAKFHEEREKQRLLSVDRVKQITKRLTEGKQKSKVIAISEMKHLQQRKVPHAVGNRITSSSSTQQKFGSSLLQKAFQQYQTRKKYFQPHAKRAIAHPLVQVRANMQISGPPKFIKPAKLTPMRPLAFNSQIRNPHVLPNFPASNSIKRKPNTSIKPSSPTKRANLTSLNAELNRTPASPKKRSNAYVYTK</sequence>